<dbReference type="InterPro" id="IPR013106">
    <property type="entry name" value="Ig_V-set"/>
</dbReference>
<dbReference type="SUPFAM" id="SSF48726">
    <property type="entry name" value="Immunoglobulin"/>
    <property type="match status" value="4"/>
</dbReference>
<evidence type="ECO:0000256" key="4">
    <source>
        <dbReference type="ARBA" id="ARBA00023180"/>
    </source>
</evidence>
<keyword evidence="7" id="KW-0732">Signal</keyword>
<dbReference type="InterPro" id="IPR007110">
    <property type="entry name" value="Ig-like_dom"/>
</dbReference>
<protein>
    <recommendedName>
        <fullName evidence="8">Ig-like domain-containing protein</fullName>
    </recommendedName>
</protein>
<dbReference type="PROSITE" id="PS50835">
    <property type="entry name" value="IG_LIKE"/>
    <property type="match status" value="4"/>
</dbReference>
<feature type="domain" description="Ig-like" evidence="8">
    <location>
        <begin position="255"/>
        <end position="348"/>
    </location>
</feature>
<dbReference type="SMART" id="SM00409">
    <property type="entry name" value="IG"/>
    <property type="match status" value="4"/>
</dbReference>
<evidence type="ECO:0000256" key="2">
    <source>
        <dbReference type="ARBA" id="ARBA00022692"/>
    </source>
</evidence>
<feature type="region of interest" description="Disordered" evidence="5">
    <location>
        <begin position="991"/>
        <end position="1014"/>
    </location>
</feature>
<organism evidence="9 10">
    <name type="scientific">Strongylocentrotus purpuratus</name>
    <name type="common">Purple sea urchin</name>
    <dbReference type="NCBI Taxonomy" id="7668"/>
    <lineage>
        <taxon>Eukaryota</taxon>
        <taxon>Metazoa</taxon>
        <taxon>Echinodermata</taxon>
        <taxon>Eleutherozoa</taxon>
        <taxon>Echinozoa</taxon>
        <taxon>Echinoidea</taxon>
        <taxon>Euechinoidea</taxon>
        <taxon>Echinacea</taxon>
        <taxon>Camarodonta</taxon>
        <taxon>Echinidea</taxon>
        <taxon>Strongylocentrotidae</taxon>
        <taxon>Strongylocentrotus</taxon>
    </lineage>
</organism>
<dbReference type="InterPro" id="IPR003599">
    <property type="entry name" value="Ig_sub"/>
</dbReference>
<comment type="subcellular location">
    <subcellularLocation>
        <location evidence="1">Membrane</location>
        <topology evidence="1">Single-pass type I membrane protein</topology>
    </subcellularLocation>
</comment>
<evidence type="ECO:0000313" key="10">
    <source>
        <dbReference type="Proteomes" id="UP000007110"/>
    </source>
</evidence>
<name>A0A7M7PHR6_STRPU</name>
<dbReference type="Gene3D" id="2.60.40.10">
    <property type="entry name" value="Immunoglobulins"/>
    <property type="match status" value="4"/>
</dbReference>
<accession>A0A7M7PHR6</accession>
<proteinExistence type="predicted"/>
<dbReference type="KEGG" id="spu:105443269"/>
<feature type="signal peptide" evidence="7">
    <location>
        <begin position="1"/>
        <end position="23"/>
    </location>
</feature>
<evidence type="ECO:0000256" key="1">
    <source>
        <dbReference type="ARBA" id="ARBA00004479"/>
    </source>
</evidence>
<reference evidence="10" key="1">
    <citation type="submission" date="2015-02" db="EMBL/GenBank/DDBJ databases">
        <title>Genome sequencing for Strongylocentrotus purpuratus.</title>
        <authorList>
            <person name="Murali S."/>
            <person name="Liu Y."/>
            <person name="Vee V."/>
            <person name="English A."/>
            <person name="Wang M."/>
            <person name="Skinner E."/>
            <person name="Han Y."/>
            <person name="Muzny D.M."/>
            <person name="Worley K.C."/>
            <person name="Gibbs R.A."/>
        </authorList>
    </citation>
    <scope>NUCLEOTIDE SEQUENCE</scope>
</reference>
<keyword evidence="10" id="KW-1185">Reference proteome</keyword>
<evidence type="ECO:0000256" key="5">
    <source>
        <dbReference type="SAM" id="MobiDB-lite"/>
    </source>
</evidence>
<keyword evidence="4" id="KW-0325">Glycoprotein</keyword>
<evidence type="ECO:0000256" key="6">
    <source>
        <dbReference type="SAM" id="Phobius"/>
    </source>
</evidence>
<dbReference type="Proteomes" id="UP000007110">
    <property type="component" value="Unassembled WGS sequence"/>
</dbReference>
<evidence type="ECO:0000256" key="3">
    <source>
        <dbReference type="ARBA" id="ARBA00022989"/>
    </source>
</evidence>
<feature type="domain" description="Ig-like" evidence="8">
    <location>
        <begin position="366"/>
        <end position="461"/>
    </location>
</feature>
<reference evidence="9" key="2">
    <citation type="submission" date="2021-01" db="UniProtKB">
        <authorList>
            <consortium name="EnsemblMetazoa"/>
        </authorList>
    </citation>
    <scope>IDENTIFICATION</scope>
</reference>
<dbReference type="CDD" id="cd00096">
    <property type="entry name" value="Ig"/>
    <property type="match status" value="2"/>
</dbReference>
<keyword evidence="3 6" id="KW-1133">Transmembrane helix</keyword>
<dbReference type="PANTHER" id="PTHR11973:SF24">
    <property type="entry name" value="FIBRONECTIN TYPE-III DOMAIN-CONTAINING PROTEIN"/>
    <property type="match status" value="1"/>
</dbReference>
<dbReference type="EnsemblMetazoa" id="XM_030995788">
    <property type="protein sequence ID" value="XP_030851648"/>
    <property type="gene ID" value="LOC105443269"/>
</dbReference>
<dbReference type="GO" id="GO:0005886">
    <property type="term" value="C:plasma membrane"/>
    <property type="evidence" value="ECO:0000318"/>
    <property type="project" value="GO_Central"/>
</dbReference>
<evidence type="ECO:0000259" key="8">
    <source>
        <dbReference type="PROSITE" id="PS50835"/>
    </source>
</evidence>
<feature type="domain" description="Ig-like" evidence="8">
    <location>
        <begin position="28"/>
        <end position="120"/>
    </location>
</feature>
<keyword evidence="2 6" id="KW-0812">Transmembrane</keyword>
<dbReference type="InterPro" id="IPR036179">
    <property type="entry name" value="Ig-like_dom_sf"/>
</dbReference>
<feature type="domain" description="Ig-like" evidence="8">
    <location>
        <begin position="142"/>
        <end position="252"/>
    </location>
</feature>
<feature type="chain" id="PRO_5029519753" description="Ig-like domain-containing protein" evidence="7">
    <location>
        <begin position="24"/>
        <end position="1014"/>
    </location>
</feature>
<dbReference type="PANTHER" id="PTHR11973">
    <property type="entry name" value="CELL SURFACE GLYCOPROTEIN MUC18-RELATED"/>
    <property type="match status" value="1"/>
</dbReference>
<dbReference type="OrthoDB" id="10012075at2759"/>
<feature type="transmembrane region" description="Helical" evidence="6">
    <location>
        <begin position="474"/>
        <end position="495"/>
    </location>
</feature>
<dbReference type="InterPro" id="IPR013783">
    <property type="entry name" value="Ig-like_fold"/>
</dbReference>
<evidence type="ECO:0000313" key="9">
    <source>
        <dbReference type="EnsemblMetazoa" id="XP_030851648"/>
    </source>
</evidence>
<dbReference type="GeneID" id="105443269"/>
<dbReference type="RefSeq" id="XP_030851648.1">
    <property type="nucleotide sequence ID" value="XM_030995788.1"/>
</dbReference>
<dbReference type="InParanoid" id="A0A7M7PHR6"/>
<sequence length="1014" mass="113577">MAAKIALAVGLFIVICGSPGLKSSQVVPDGLVYTEVKKNLVQGVQGVLTCRFDGVPLAVYWRKGLDPDDLSPVVAWHDGKVSGPRFEDGSCDVDENYSLIINNVSTADAGRMYCTVSNNNGVLMNNYTDILVAGLKASQVVPDGVVYTEVKKTLVQGVQGILTCHFYGKPLAVYWIRGRDPDDLSPMVVWLDGEVFGPRYDDGSCDVDENYSLIINNVSMADVGRMYCKVSNYKGFIMQNYTDTLVVDTAITTNPQATLQMRQATHSILQCTVHIKARRVSWKKGTTSSANESLVVIENNQVVAKRTGARYDGQYNITQDYSLVINQLQIHREGLYVCEVTDFDTGISFRNHTFVNVVAKPLEPFPIIQECLNTEQHDSNYCILVAKSGMTLTCQAMKYYPSINLVFLYGSRVLEPSDTREWNNTDGTKNKTITIATKGNKELYTCVASSIPGTNENKSTSVLLQGDEPVKSTVVVILVYFALMILISSTAYFIWRKKQQKEVLQALEQRLSEVLMQHYRRTSDCIDKKRTMKANDITDIRTALCDTHQMLIDWRESQRSTRNQETIDIETESAYAWPSNEELKTISRHLTQESMKEVCMKLNIDCQYDDANDEGERFKTLRKWRTKASAKPLEDKWKQLFSALESNQLEGLLPTLRGPYIYKAELVDLAFHLLMQDLSPVAKELGINVTKLVSYRPVFSPSHLESSTINLLIELYSSIRDTSLTKPERMVFFRKIANSKYDSDAITGMFEYNMSYGELCSISEAINTNLEGSADQATSGMLQGSGICESLQNVLQLTDQDKADGFDASQPLTAFALLKIWKEKPRPSVFNYRAALAYELRRTQMPGLADEVAAGKYMKEGTSLAFIEDMVRGLKSDQLECLRNILKLSGTDRWSTNTPSDTISKKIFDWVAKWTNAMETCRKSRARQPVKTDVTTVPGGSVLGDVIATRMLLDHRNLNDLLVQHGFLDFARADKGCLMLRLHYVPDGHGNPVSGHRGRNGIDVTQRGGPYGRT</sequence>
<keyword evidence="6" id="KW-0472">Membrane</keyword>
<dbReference type="AlphaFoldDB" id="A0A7M7PHR6"/>
<dbReference type="InterPro" id="IPR051116">
    <property type="entry name" value="Surface_Rcpt/Adhesion_Mol"/>
</dbReference>
<evidence type="ECO:0000256" key="7">
    <source>
        <dbReference type="SAM" id="SignalP"/>
    </source>
</evidence>
<dbReference type="Pfam" id="PF07686">
    <property type="entry name" value="V-set"/>
    <property type="match status" value="1"/>
</dbReference>